<protein>
    <submittedName>
        <fullName evidence="5">Uncharacterized protein</fullName>
    </submittedName>
</protein>
<reference evidence="5" key="1">
    <citation type="submission" date="2020-12" db="UniProtKB">
        <authorList>
            <consortium name="WormBaseParasite"/>
        </authorList>
    </citation>
    <scope>IDENTIFICATION</scope>
    <source>
        <strain evidence="5">MHco3</strain>
    </source>
</reference>
<keyword evidence="2" id="KW-0812">Transmembrane</keyword>
<sequence>MAMLLYMTLLIMFRRQAEAYNATESEPDPRENLIFGFFTLTATIVISVVAVIIISCTIMTCYIDFNRMKQGIGNLEVCDEPSEEQPISTKSTVQPLTGEESSRDSGRAVKPSELVTDVIQISKIGKVAPTRIDAEEKQARIIEAIYQASGREVPPMYRSKSAPRESLIPKGRPVEKAQKEEKPPAVKSSRTAMETAKTAAKSEKLRTDTTGASTRSERSKTTPFLKQNKDSKGKK</sequence>
<keyword evidence="2" id="KW-0472">Membrane</keyword>
<dbReference type="OrthoDB" id="5875647at2759"/>
<keyword evidence="3" id="KW-0732">Signal</keyword>
<dbReference type="AlphaFoldDB" id="A0A7I4YYK7"/>
<evidence type="ECO:0000256" key="1">
    <source>
        <dbReference type="SAM" id="MobiDB-lite"/>
    </source>
</evidence>
<dbReference type="WBParaSite" id="HCON_00158130-00001">
    <property type="protein sequence ID" value="HCON_00158130-00001"/>
    <property type="gene ID" value="HCON_00158130"/>
</dbReference>
<proteinExistence type="predicted"/>
<feature type="region of interest" description="Disordered" evidence="1">
    <location>
        <begin position="80"/>
        <end position="110"/>
    </location>
</feature>
<keyword evidence="2" id="KW-1133">Transmembrane helix</keyword>
<accession>A0A7I4YYK7</accession>
<keyword evidence="4" id="KW-1185">Reference proteome</keyword>
<evidence type="ECO:0000256" key="3">
    <source>
        <dbReference type="SAM" id="SignalP"/>
    </source>
</evidence>
<evidence type="ECO:0000313" key="4">
    <source>
        <dbReference type="Proteomes" id="UP000025227"/>
    </source>
</evidence>
<evidence type="ECO:0000313" key="5">
    <source>
        <dbReference type="WBParaSite" id="HCON_00158130-00001"/>
    </source>
</evidence>
<feature type="chain" id="PRO_5029514109" evidence="3">
    <location>
        <begin position="20"/>
        <end position="235"/>
    </location>
</feature>
<feature type="compositionally biased region" description="Polar residues" evidence="1">
    <location>
        <begin position="85"/>
        <end position="95"/>
    </location>
</feature>
<feature type="transmembrane region" description="Helical" evidence="2">
    <location>
        <begin position="35"/>
        <end position="63"/>
    </location>
</feature>
<dbReference type="OMA" id="EPDPREN"/>
<organism evidence="4 5">
    <name type="scientific">Haemonchus contortus</name>
    <name type="common">Barber pole worm</name>
    <dbReference type="NCBI Taxonomy" id="6289"/>
    <lineage>
        <taxon>Eukaryota</taxon>
        <taxon>Metazoa</taxon>
        <taxon>Ecdysozoa</taxon>
        <taxon>Nematoda</taxon>
        <taxon>Chromadorea</taxon>
        <taxon>Rhabditida</taxon>
        <taxon>Rhabditina</taxon>
        <taxon>Rhabditomorpha</taxon>
        <taxon>Strongyloidea</taxon>
        <taxon>Trichostrongylidae</taxon>
        <taxon>Haemonchus</taxon>
    </lineage>
</organism>
<feature type="region of interest" description="Disordered" evidence="1">
    <location>
        <begin position="154"/>
        <end position="235"/>
    </location>
</feature>
<feature type="signal peptide" evidence="3">
    <location>
        <begin position="1"/>
        <end position="19"/>
    </location>
</feature>
<evidence type="ECO:0000256" key="2">
    <source>
        <dbReference type="SAM" id="Phobius"/>
    </source>
</evidence>
<dbReference type="Proteomes" id="UP000025227">
    <property type="component" value="Unplaced"/>
</dbReference>
<feature type="compositionally biased region" description="Basic and acidic residues" evidence="1">
    <location>
        <begin position="172"/>
        <end position="184"/>
    </location>
</feature>
<name>A0A7I4YYK7_HAECO</name>